<organism evidence="1">
    <name type="scientific">Anguilla anguilla</name>
    <name type="common">European freshwater eel</name>
    <name type="synonym">Muraena anguilla</name>
    <dbReference type="NCBI Taxonomy" id="7936"/>
    <lineage>
        <taxon>Eukaryota</taxon>
        <taxon>Metazoa</taxon>
        <taxon>Chordata</taxon>
        <taxon>Craniata</taxon>
        <taxon>Vertebrata</taxon>
        <taxon>Euteleostomi</taxon>
        <taxon>Actinopterygii</taxon>
        <taxon>Neopterygii</taxon>
        <taxon>Teleostei</taxon>
        <taxon>Anguilliformes</taxon>
        <taxon>Anguillidae</taxon>
        <taxon>Anguilla</taxon>
    </lineage>
</organism>
<proteinExistence type="predicted"/>
<name>A0A0E9QKZ3_ANGAN</name>
<reference evidence="1" key="1">
    <citation type="submission" date="2014-11" db="EMBL/GenBank/DDBJ databases">
        <authorList>
            <person name="Amaro Gonzalez C."/>
        </authorList>
    </citation>
    <scope>NUCLEOTIDE SEQUENCE</scope>
</reference>
<reference evidence="1" key="2">
    <citation type="journal article" date="2015" name="Fish Shellfish Immunol.">
        <title>Early steps in the European eel (Anguilla anguilla)-Vibrio vulnificus interaction in the gills: Role of the RtxA13 toxin.</title>
        <authorList>
            <person name="Callol A."/>
            <person name="Pajuelo D."/>
            <person name="Ebbesson L."/>
            <person name="Teles M."/>
            <person name="MacKenzie S."/>
            <person name="Amaro C."/>
        </authorList>
    </citation>
    <scope>NUCLEOTIDE SEQUENCE</scope>
</reference>
<evidence type="ECO:0000313" key="1">
    <source>
        <dbReference type="EMBL" id="JAH17561.1"/>
    </source>
</evidence>
<protein>
    <submittedName>
        <fullName evidence="1">Uncharacterized protein</fullName>
    </submittedName>
</protein>
<accession>A0A0E9QKZ3</accession>
<dbReference type="EMBL" id="GBXM01091016">
    <property type="protein sequence ID" value="JAH17561.1"/>
    <property type="molecule type" value="Transcribed_RNA"/>
</dbReference>
<dbReference type="AlphaFoldDB" id="A0A0E9QKZ3"/>
<sequence length="56" mass="6180">MLLQNTAPRNLKLLCNFSLGITFLPQCLLGCASKLSSFFFCHISCNFIAYLTCTTG</sequence>